<dbReference type="Proteomes" id="UP001195903">
    <property type="component" value="Unassembled WGS sequence"/>
</dbReference>
<feature type="domain" description="Solute-binding protein family 3/N-terminal" evidence="3">
    <location>
        <begin position="36"/>
        <end position="273"/>
    </location>
</feature>
<dbReference type="SUPFAM" id="SSF53850">
    <property type="entry name" value="Periplasmic binding protein-like II"/>
    <property type="match status" value="1"/>
</dbReference>
<dbReference type="Pfam" id="PF00497">
    <property type="entry name" value="SBP_bac_3"/>
    <property type="match status" value="1"/>
</dbReference>
<evidence type="ECO:0000256" key="2">
    <source>
        <dbReference type="ARBA" id="ARBA00022729"/>
    </source>
</evidence>
<dbReference type="EMBL" id="JAHEPS010000002">
    <property type="protein sequence ID" value="MBT1444194.1"/>
    <property type="molecule type" value="Genomic_DNA"/>
</dbReference>
<sequence>MSNTEANAAPATLAYAAPVTLAYAAPATLAKAAAPVLTFCVEATEFPPYNYFVRKEGARTGELAGYDIDLLEQVFGKTGVGHKVIALPWRRCLKEVQEGLIDGAMSASLNDERRRLYLPSDAYYYLTPSYFYLTADVPKPPDIKSVYDLAQHGPVCGIKGFNYVNFGWLDADKLNKINELSLLPSMLKLKRCRFFLERMETLTGTLLLNQSNALVRELSAQPVPGIAPEPFHMLISPKSPHAALIRERFNQKVETMRANGELDALLRHHLKRLQQE</sequence>
<keyword evidence="2" id="KW-0732">Signal</keyword>
<evidence type="ECO:0000313" key="4">
    <source>
        <dbReference type="EMBL" id="MBT1444194.1"/>
    </source>
</evidence>
<evidence type="ECO:0000313" key="5">
    <source>
        <dbReference type="Proteomes" id="UP001195903"/>
    </source>
</evidence>
<dbReference type="RefSeq" id="WP_214506395.1">
    <property type="nucleotide sequence ID" value="NZ_JAHEPS010000002.1"/>
</dbReference>
<reference evidence="4 5" key="1">
    <citation type="submission" date="2021-05" db="EMBL/GenBank/DDBJ databases">
        <title>Shewanella sp. JM162201.</title>
        <authorList>
            <person name="Xu S."/>
            <person name="Li A."/>
        </authorList>
    </citation>
    <scope>NUCLEOTIDE SEQUENCE [LARGE SCALE GENOMIC DNA]</scope>
    <source>
        <strain evidence="4 5">JM162201</strain>
    </source>
</reference>
<gene>
    <name evidence="4" type="ORF">KJI95_06600</name>
</gene>
<dbReference type="SMART" id="SM00062">
    <property type="entry name" value="PBPb"/>
    <property type="match status" value="1"/>
</dbReference>
<keyword evidence="5" id="KW-1185">Reference proteome</keyword>
<dbReference type="PANTHER" id="PTHR35936">
    <property type="entry name" value="MEMBRANE-BOUND LYTIC MUREIN TRANSGLYCOSYLASE F"/>
    <property type="match status" value="1"/>
</dbReference>
<organism evidence="4 5">
    <name type="scientific">Shewanella jiangmenensis</name>
    <dbReference type="NCBI Taxonomy" id="2837387"/>
    <lineage>
        <taxon>Bacteria</taxon>
        <taxon>Pseudomonadati</taxon>
        <taxon>Pseudomonadota</taxon>
        <taxon>Gammaproteobacteria</taxon>
        <taxon>Alteromonadales</taxon>
        <taxon>Shewanellaceae</taxon>
        <taxon>Shewanella</taxon>
    </lineage>
</organism>
<proteinExistence type="inferred from homology"/>
<accession>A0ABS5V144</accession>
<comment type="caution">
    <text evidence="4">The sequence shown here is derived from an EMBL/GenBank/DDBJ whole genome shotgun (WGS) entry which is preliminary data.</text>
</comment>
<name>A0ABS5V144_9GAMM</name>
<evidence type="ECO:0000259" key="3">
    <source>
        <dbReference type="SMART" id="SM00062"/>
    </source>
</evidence>
<protein>
    <submittedName>
        <fullName evidence="4">ABC transporter substrate-binding protein</fullName>
    </submittedName>
</protein>
<evidence type="ECO:0000256" key="1">
    <source>
        <dbReference type="ARBA" id="ARBA00010333"/>
    </source>
</evidence>
<dbReference type="Gene3D" id="3.40.190.10">
    <property type="entry name" value="Periplasmic binding protein-like II"/>
    <property type="match status" value="2"/>
</dbReference>
<dbReference type="PANTHER" id="PTHR35936:SF6">
    <property type="entry name" value="AMINO ACID ABC TRANSPORTER SUBSTRATE-BINDING PAAT FAMILY PROTEIN"/>
    <property type="match status" value="1"/>
</dbReference>
<dbReference type="InterPro" id="IPR001638">
    <property type="entry name" value="Solute-binding_3/MltF_N"/>
</dbReference>
<comment type="similarity">
    <text evidence="1">Belongs to the bacterial solute-binding protein 3 family.</text>
</comment>